<feature type="chain" id="PRO_5012167388" description="Lipoprotein" evidence="1">
    <location>
        <begin position="18"/>
        <end position="315"/>
    </location>
</feature>
<feature type="signal peptide" evidence="1">
    <location>
        <begin position="1"/>
        <end position="17"/>
    </location>
</feature>
<proteinExistence type="predicted"/>
<dbReference type="EMBL" id="FWXD01000061">
    <property type="protein sequence ID" value="SMC29990.1"/>
    <property type="molecule type" value="Genomic_DNA"/>
</dbReference>
<evidence type="ECO:0000256" key="1">
    <source>
        <dbReference type="SAM" id="SignalP"/>
    </source>
</evidence>
<dbReference type="OrthoDB" id="8803453at2"/>
<dbReference type="RefSeq" id="WP_139799058.1">
    <property type="nucleotide sequence ID" value="NZ_FWXD01000061.1"/>
</dbReference>
<sequence length="315" mass="33473">MKTWCRIGILVLGSLLAACGGGSSGESSTAQQSQAQPPKAQAAPLRQVGAGTVIDSFSGTGFYWDPAQAGTGLMIEEQGSKAFLGLFVYDDQGNPVWYTATGDLPFLSGPSFSFNATLQSYRGGQPLDSSVSSVPVATNVGQISVTFSFDNTIGWKASAVLPGGRVMNAQRFQISPDKPITAANNARIERGWYWNASKSGRGWAVEVQGDQVFMVVFHYNADGTPTWNVANANIASGKVQTDLLAYRGGQTLTGSYKAPLAPVKVGQYTLDFPQDRTDCTGSATLNNLPAEALSKFAFAPNGLLCRQFFKLVNPQ</sequence>
<keyword evidence="1" id="KW-0732">Signal</keyword>
<evidence type="ECO:0008006" key="4">
    <source>
        <dbReference type="Google" id="ProtNLM"/>
    </source>
</evidence>
<accession>A0A1W1Y192</accession>
<protein>
    <recommendedName>
        <fullName evidence="4">Lipoprotein</fullName>
    </recommendedName>
</protein>
<name>A0A1W1Y192_9NEIS</name>
<reference evidence="2 3" key="1">
    <citation type="submission" date="2017-04" db="EMBL/GenBank/DDBJ databases">
        <authorList>
            <person name="Afonso C.L."/>
            <person name="Miller P.J."/>
            <person name="Scott M.A."/>
            <person name="Spackman E."/>
            <person name="Goraichik I."/>
            <person name="Dimitrov K.M."/>
            <person name="Suarez D.L."/>
            <person name="Swayne D.E."/>
        </authorList>
    </citation>
    <scope>NUCLEOTIDE SEQUENCE [LARGE SCALE GENOMIC DNA]</scope>
    <source>
        <strain evidence="2 3">DSM 23236</strain>
    </source>
</reference>
<keyword evidence="3" id="KW-1185">Reference proteome</keyword>
<evidence type="ECO:0000313" key="3">
    <source>
        <dbReference type="Proteomes" id="UP000192761"/>
    </source>
</evidence>
<dbReference type="Proteomes" id="UP000192761">
    <property type="component" value="Unassembled WGS sequence"/>
</dbReference>
<evidence type="ECO:0000313" key="2">
    <source>
        <dbReference type="EMBL" id="SMC29990.1"/>
    </source>
</evidence>
<dbReference type="AlphaFoldDB" id="A0A1W1Y192"/>
<dbReference type="PROSITE" id="PS51257">
    <property type="entry name" value="PROKAR_LIPOPROTEIN"/>
    <property type="match status" value="1"/>
</dbReference>
<gene>
    <name evidence="2" type="ORF">SAMN02745857_04334</name>
</gene>
<organism evidence="2 3">
    <name type="scientific">Andreprevotia lacus DSM 23236</name>
    <dbReference type="NCBI Taxonomy" id="1121001"/>
    <lineage>
        <taxon>Bacteria</taxon>
        <taxon>Pseudomonadati</taxon>
        <taxon>Pseudomonadota</taxon>
        <taxon>Betaproteobacteria</taxon>
        <taxon>Neisseriales</taxon>
        <taxon>Chitinibacteraceae</taxon>
        <taxon>Andreprevotia</taxon>
    </lineage>
</organism>